<comment type="caution">
    <text evidence="2">The sequence shown here is derived from an EMBL/GenBank/DDBJ whole genome shotgun (WGS) entry which is preliminary data.</text>
</comment>
<reference evidence="2" key="1">
    <citation type="submission" date="2021-10" db="EMBL/GenBank/DDBJ databases">
        <title>Tropical sea cucumber genome reveals ecological adaptation and Cuvierian tubules defense mechanism.</title>
        <authorList>
            <person name="Chen T."/>
        </authorList>
    </citation>
    <scope>NUCLEOTIDE SEQUENCE</scope>
    <source>
        <strain evidence="2">Nanhai2018</strain>
        <tissue evidence="2">Muscle</tissue>
    </source>
</reference>
<keyword evidence="1" id="KW-0732">Signal</keyword>
<gene>
    <name evidence="2" type="ORF">HOLleu_07188</name>
</gene>
<evidence type="ECO:0000256" key="1">
    <source>
        <dbReference type="SAM" id="SignalP"/>
    </source>
</evidence>
<sequence>MSNMKIIVVMLMVMPSFFYRVKAACCSEVESVDTECSGAENISIAGETVVINSMDARIKLPGGQKSIDWFCGSTKNTIISPSTEVNQIRVNYNSNGTVHMTLYYCDEIPGPFEAGTKCTSKEITSTCSPTADLGCIYELRTDVILLSQETDEKAAAIREAGEEVSLSRAGVESSVNGSRLFSTSEGLFLEVPPGASFCTVIDGISVEDVHTPSGFNWRCSLSHVVQKKFRLDGSPARCSHLYFCSDTSVCFGNADNTLDTCGGSSSIPVFSLLTWAAMVIVNAVASHF</sequence>
<keyword evidence="3" id="KW-1185">Reference proteome</keyword>
<dbReference type="OrthoDB" id="5954659at2759"/>
<evidence type="ECO:0000313" key="3">
    <source>
        <dbReference type="Proteomes" id="UP001152320"/>
    </source>
</evidence>
<proteinExistence type="predicted"/>
<dbReference type="AlphaFoldDB" id="A0A9Q1CFT5"/>
<evidence type="ECO:0000313" key="2">
    <source>
        <dbReference type="EMBL" id="KAJ8044437.1"/>
    </source>
</evidence>
<feature type="chain" id="PRO_5040180367" evidence="1">
    <location>
        <begin position="24"/>
        <end position="288"/>
    </location>
</feature>
<protein>
    <submittedName>
        <fullName evidence="2">Uncharacterized protein</fullName>
    </submittedName>
</protein>
<feature type="signal peptide" evidence="1">
    <location>
        <begin position="1"/>
        <end position="23"/>
    </location>
</feature>
<accession>A0A9Q1CFT5</accession>
<dbReference type="EMBL" id="JAIZAY010000003">
    <property type="protein sequence ID" value="KAJ8044437.1"/>
    <property type="molecule type" value="Genomic_DNA"/>
</dbReference>
<dbReference type="Proteomes" id="UP001152320">
    <property type="component" value="Chromosome 3"/>
</dbReference>
<organism evidence="2 3">
    <name type="scientific">Holothuria leucospilota</name>
    <name type="common">Black long sea cucumber</name>
    <name type="synonym">Mertensiothuria leucospilota</name>
    <dbReference type="NCBI Taxonomy" id="206669"/>
    <lineage>
        <taxon>Eukaryota</taxon>
        <taxon>Metazoa</taxon>
        <taxon>Echinodermata</taxon>
        <taxon>Eleutherozoa</taxon>
        <taxon>Echinozoa</taxon>
        <taxon>Holothuroidea</taxon>
        <taxon>Aspidochirotacea</taxon>
        <taxon>Aspidochirotida</taxon>
        <taxon>Holothuriidae</taxon>
        <taxon>Holothuria</taxon>
    </lineage>
</organism>
<name>A0A9Q1CFT5_HOLLE</name>